<reference evidence="1 2" key="1">
    <citation type="submission" date="2020-02" db="EMBL/GenBank/DDBJ databases">
        <title>Draft genome sequence of Haematococcus lacustris strain NIES-144.</title>
        <authorList>
            <person name="Morimoto D."/>
            <person name="Nakagawa S."/>
            <person name="Yoshida T."/>
            <person name="Sawayama S."/>
        </authorList>
    </citation>
    <scope>NUCLEOTIDE SEQUENCE [LARGE SCALE GENOMIC DNA]</scope>
    <source>
        <strain evidence="1 2">NIES-144</strain>
    </source>
</reference>
<dbReference type="InterPro" id="IPR050697">
    <property type="entry name" value="Adenylyl/Guanylyl_Cyclase_3/4"/>
</dbReference>
<dbReference type="EMBL" id="BLLF01000285">
    <property type="protein sequence ID" value="GFH10078.1"/>
    <property type="molecule type" value="Genomic_DNA"/>
</dbReference>
<sequence length="317" mass="33448">MPCKKGSVTSQLVGGWALDASWGWDRCSWLSDPAWCCLAPRTAMLEPSPSSTAPASSPFRTVFKGTLLAPSLRGKVGSAMVPGGTVGYSGSVAGAISPEYQQAAFNYLELATATNFSWQTVLDPTSIWAPLRDSMISGPNALQPYLAAGYDLATTKEWLSVTKATLSGGNSVSAAGLPNPDAYQSFMEAAAHNITYSSLWATANMSRSGWTDNVTLVLQALDAQVKPPGAGPETTLVLTDIESSTLLFETMPQGLMDCVMKCHHTTVRAVSLRNNGYEWSTEGDSFLIAFHTAVDALLTRGTAYITVASVELASAGG</sequence>
<protein>
    <submittedName>
        <fullName evidence="1">Guanylate cyclase domain-containing protein</fullName>
    </submittedName>
</protein>
<dbReference type="InterPro" id="IPR029787">
    <property type="entry name" value="Nucleotide_cyclase"/>
</dbReference>
<dbReference type="PANTHER" id="PTHR43081">
    <property type="entry name" value="ADENYLATE CYCLASE, TERMINAL-DIFFERENTIATION SPECIFIC-RELATED"/>
    <property type="match status" value="1"/>
</dbReference>
<evidence type="ECO:0000313" key="2">
    <source>
        <dbReference type="Proteomes" id="UP000485058"/>
    </source>
</evidence>
<keyword evidence="2" id="KW-1185">Reference proteome</keyword>
<organism evidence="1 2">
    <name type="scientific">Haematococcus lacustris</name>
    <name type="common">Green alga</name>
    <name type="synonym">Haematococcus pluvialis</name>
    <dbReference type="NCBI Taxonomy" id="44745"/>
    <lineage>
        <taxon>Eukaryota</taxon>
        <taxon>Viridiplantae</taxon>
        <taxon>Chlorophyta</taxon>
        <taxon>core chlorophytes</taxon>
        <taxon>Chlorophyceae</taxon>
        <taxon>CS clade</taxon>
        <taxon>Chlamydomonadales</taxon>
        <taxon>Haematococcaceae</taxon>
        <taxon>Haematococcus</taxon>
    </lineage>
</organism>
<gene>
    <name evidence="1" type="ORF">HaLaN_05328</name>
</gene>
<evidence type="ECO:0000313" key="1">
    <source>
        <dbReference type="EMBL" id="GFH10078.1"/>
    </source>
</evidence>
<dbReference type="SUPFAM" id="SSF55073">
    <property type="entry name" value="Nucleotide cyclase"/>
    <property type="match status" value="1"/>
</dbReference>
<dbReference type="Gene3D" id="3.30.70.1230">
    <property type="entry name" value="Nucleotide cyclase"/>
    <property type="match status" value="1"/>
</dbReference>
<comment type="caution">
    <text evidence="1">The sequence shown here is derived from an EMBL/GenBank/DDBJ whole genome shotgun (WGS) entry which is preliminary data.</text>
</comment>
<dbReference type="Proteomes" id="UP000485058">
    <property type="component" value="Unassembled WGS sequence"/>
</dbReference>
<name>A0A699YQN6_HAELA</name>
<dbReference type="AlphaFoldDB" id="A0A699YQN6"/>
<proteinExistence type="predicted"/>
<dbReference type="PANTHER" id="PTHR43081:SF1">
    <property type="entry name" value="ADENYLATE CYCLASE, TERMINAL-DIFFERENTIATION SPECIFIC"/>
    <property type="match status" value="1"/>
</dbReference>
<accession>A0A699YQN6</accession>